<evidence type="ECO:0000256" key="1">
    <source>
        <dbReference type="SAM" id="Phobius"/>
    </source>
</evidence>
<organism evidence="2 3">
    <name type="scientific">Lentilactobacillus farraginis DSM 18382 = JCM 14108</name>
    <dbReference type="NCBI Taxonomy" id="1423743"/>
    <lineage>
        <taxon>Bacteria</taxon>
        <taxon>Bacillati</taxon>
        <taxon>Bacillota</taxon>
        <taxon>Bacilli</taxon>
        <taxon>Lactobacillales</taxon>
        <taxon>Lactobacillaceae</taxon>
        <taxon>Lentilactobacillus</taxon>
    </lineage>
</organism>
<sequence length="258" mass="28840">MTNFGTLTNALTRRKVQIINHLLVIDIIAILLTILYEVYQGNLNVADPLLITTSYSVLVYMVAFVLVARNNEQIYVNDSYRLVPISDTGLYSANLLSAFISMLYLVFTQIAFGVIAAAMNFREVFHAIMLFLKESSPAGDKGAFIGALFGFILLMAVFAIFSWISISLVHLITSALTAFLPDSRSRLYRFILYVIVIAAFIYILSKIMNPIGDVFYGMANENSYYQLYLASISLLVVSGLESAANVYLLRAWVETTNR</sequence>
<evidence type="ECO:0000313" key="3">
    <source>
        <dbReference type="Proteomes" id="UP000051966"/>
    </source>
</evidence>
<dbReference type="AlphaFoldDB" id="A0A0R1VUB6"/>
<feature type="transmembrane region" description="Helical" evidence="1">
    <location>
        <begin position="48"/>
        <end position="68"/>
    </location>
</feature>
<feature type="transmembrane region" description="Helical" evidence="1">
    <location>
        <begin position="142"/>
        <end position="166"/>
    </location>
</feature>
<feature type="transmembrane region" description="Helical" evidence="1">
    <location>
        <begin position="225"/>
        <end position="249"/>
    </location>
</feature>
<feature type="transmembrane region" description="Helical" evidence="1">
    <location>
        <begin position="89"/>
        <end position="122"/>
    </location>
</feature>
<feature type="transmembrane region" description="Helical" evidence="1">
    <location>
        <begin position="18"/>
        <end position="36"/>
    </location>
</feature>
<keyword evidence="1" id="KW-1133">Transmembrane helix</keyword>
<accession>A0A0R1VUB6</accession>
<dbReference type="PATRIC" id="fig|1423743.5.peg.2701"/>
<comment type="caution">
    <text evidence="2">The sequence shown here is derived from an EMBL/GenBank/DDBJ whole genome shotgun (WGS) entry which is preliminary data.</text>
</comment>
<gene>
    <name evidence="2" type="ORF">FD41_GL002629</name>
</gene>
<protein>
    <submittedName>
        <fullName evidence="2">ABC superfamily ATP binding cassette transporter permease</fullName>
    </submittedName>
</protein>
<evidence type="ECO:0000313" key="2">
    <source>
        <dbReference type="EMBL" id="KRM09377.1"/>
    </source>
</evidence>
<keyword evidence="1" id="KW-0472">Membrane</keyword>
<dbReference type="RefSeq" id="WP_056983754.1">
    <property type="nucleotide sequence ID" value="NZ_AZFY01000047.1"/>
</dbReference>
<dbReference type="EMBL" id="AZFY01000047">
    <property type="protein sequence ID" value="KRM09377.1"/>
    <property type="molecule type" value="Genomic_DNA"/>
</dbReference>
<keyword evidence="3" id="KW-1185">Reference proteome</keyword>
<keyword evidence="1" id="KW-0812">Transmembrane</keyword>
<name>A0A0R1VUB6_9LACO</name>
<dbReference type="Proteomes" id="UP000051966">
    <property type="component" value="Unassembled WGS sequence"/>
</dbReference>
<reference evidence="2 3" key="1">
    <citation type="journal article" date="2015" name="Genome Announc.">
        <title>Expanding the biotechnology potential of lactobacilli through comparative genomics of 213 strains and associated genera.</title>
        <authorList>
            <person name="Sun Z."/>
            <person name="Harris H.M."/>
            <person name="McCann A."/>
            <person name="Guo C."/>
            <person name="Argimon S."/>
            <person name="Zhang W."/>
            <person name="Yang X."/>
            <person name="Jeffery I.B."/>
            <person name="Cooney J.C."/>
            <person name="Kagawa T.F."/>
            <person name="Liu W."/>
            <person name="Song Y."/>
            <person name="Salvetti E."/>
            <person name="Wrobel A."/>
            <person name="Rasinkangas P."/>
            <person name="Parkhill J."/>
            <person name="Rea M.C."/>
            <person name="O'Sullivan O."/>
            <person name="Ritari J."/>
            <person name="Douillard F.P."/>
            <person name="Paul Ross R."/>
            <person name="Yang R."/>
            <person name="Briner A.E."/>
            <person name="Felis G.E."/>
            <person name="de Vos W.M."/>
            <person name="Barrangou R."/>
            <person name="Klaenhammer T.R."/>
            <person name="Caufield P.W."/>
            <person name="Cui Y."/>
            <person name="Zhang H."/>
            <person name="O'Toole P.W."/>
        </authorList>
    </citation>
    <scope>NUCLEOTIDE SEQUENCE [LARGE SCALE GENOMIC DNA]</scope>
    <source>
        <strain evidence="2 3">DSM 18382</strain>
    </source>
</reference>
<proteinExistence type="predicted"/>
<feature type="transmembrane region" description="Helical" evidence="1">
    <location>
        <begin position="187"/>
        <end position="205"/>
    </location>
</feature>
<dbReference type="OrthoDB" id="2248033at2"/>